<sequence length="1140" mass="114039">MDAPCSGASSGSRPTSDDSDGGDGCRVPAVAPWAAIPPGGALRRRLTAATGLDAWASVRRVRKRPRPEEGGPAGGGGGTAGGTASAGGGGAAVDAPPTSEDGEEGGSSDADLGVDGGGAVPEELPPGAEQLIFTGRKRAPKRKSRLARPLTAMPGYRRRSGRPGGGGGGGGGGFRGGGGGGGGGGGCRGAIGGMSAVGAAHLDRRVSASAYWDGDGCAGGDAGGGGDDALAAIAGRADVEDEAGVFDDVEVAEGGVDGAAAAATAPAPRGAGGRKSRSTARAGVPFDAGLPTSAAASAVPPPPPPSVPPAGGAPPGCADASAAADADAAAAATAPIPELADPAALAAKLTAVTGHTAFRANQAAAITAVLRRESVLAILPTGGGKSVLYQLPAALLPGLTIVITPLTALLLEQLARLPACLVGECFRAGQSAAAVARIEGRLLEGAVDVLFVSPERLLSERFASFMRAHAMTGGGGGRGDGTAATDDGDGGAGGDGPGGRAPRVPVSLVVLDEAHCISEWSHNFRPAYLHLADALHGSPGSRLFPPRGSPHAPAVLALTATASVATAAAITSALRTPTVVASDVARTNLQLSIVRAPTVDAKLPLLLRLLRTPFFRAARADPSAAIIVYVPRRKSAELVASHLSAELTDTPMGRRVSVYHAGLSAAARARAQADFTSGVAAVLVATVAFGLGVDKGNVRGVVHYAPPPSVEGYAQEVGRAGRDGAPSQCVAFVAEDDWPVAFSRAHTDAVDLGPLKGLLRRLVAGAAAAAGAATGDRGKAGRGRLAARHSTASAVAVAATSPLASGLVVVPLSVADLERELDLKAEVVETAITLLQTAHHRPAEGQVASPPPATLLRLQLRPRSPALAKVRFLVAAPASYFDRYPLLEAALGSVKPSNGVYTFSVYGVRGGEGGGGVAPAADVVSMLDDLRAAGSIAYDTSTDSIVVGVGVDDALADAATRAVAVDASARFIHSRLAGVLATKLRNVRAIRSLCRDAVAMTRGAAGGGVAERAAAAKAQSAAIHARFHTHFTEADVARLPAAGSATPSPEADADLAAYEAPLTPSQRVAVEADVRSLVCQSAGMTPPSTARQAARLLHGIQSPAFPALVWYSHRAWRRHVRLPFEAVREVAAQVLRGLVR</sequence>
<proteinExistence type="predicted"/>
<dbReference type="Proteomes" id="UP000798662">
    <property type="component" value="Chromosome 1"/>
</dbReference>
<evidence type="ECO:0000313" key="2">
    <source>
        <dbReference type="Proteomes" id="UP000798662"/>
    </source>
</evidence>
<keyword evidence="2" id="KW-1185">Reference proteome</keyword>
<evidence type="ECO:0000313" key="1">
    <source>
        <dbReference type="EMBL" id="KAK1861619.1"/>
    </source>
</evidence>
<gene>
    <name evidence="1" type="ORF">I4F81_004201</name>
</gene>
<accession>A0ACC3BU97</accession>
<organism evidence="1 2">
    <name type="scientific">Pyropia yezoensis</name>
    <name type="common">Susabi-nori</name>
    <name type="synonym">Porphyra yezoensis</name>
    <dbReference type="NCBI Taxonomy" id="2788"/>
    <lineage>
        <taxon>Eukaryota</taxon>
        <taxon>Rhodophyta</taxon>
        <taxon>Bangiophyceae</taxon>
        <taxon>Bangiales</taxon>
        <taxon>Bangiaceae</taxon>
        <taxon>Pyropia</taxon>
    </lineage>
</organism>
<comment type="caution">
    <text evidence="1">The sequence shown here is derived from an EMBL/GenBank/DDBJ whole genome shotgun (WGS) entry which is preliminary data.</text>
</comment>
<protein>
    <submittedName>
        <fullName evidence="1">Uncharacterized protein</fullName>
    </submittedName>
</protein>
<dbReference type="EMBL" id="CM020618">
    <property type="protein sequence ID" value="KAK1861619.1"/>
    <property type="molecule type" value="Genomic_DNA"/>
</dbReference>
<reference evidence="1" key="1">
    <citation type="submission" date="2019-11" db="EMBL/GenBank/DDBJ databases">
        <title>Nori genome reveals adaptations in red seaweeds to the harsh intertidal environment.</title>
        <authorList>
            <person name="Wang D."/>
            <person name="Mao Y."/>
        </authorList>
    </citation>
    <scope>NUCLEOTIDE SEQUENCE</scope>
    <source>
        <tissue evidence="1">Gametophyte</tissue>
    </source>
</reference>
<name>A0ACC3BU97_PYRYE</name>